<reference evidence="1 2" key="1">
    <citation type="journal article" date="2019" name="Int. J. Syst. Evol. Microbiol.">
        <title>The Global Catalogue of Microorganisms (GCM) 10K type strain sequencing project: providing services to taxonomists for standard genome sequencing and annotation.</title>
        <authorList>
            <consortium name="The Broad Institute Genomics Platform"/>
            <consortium name="The Broad Institute Genome Sequencing Center for Infectious Disease"/>
            <person name="Wu L."/>
            <person name="Ma J."/>
        </authorList>
    </citation>
    <scope>NUCLEOTIDE SEQUENCE [LARGE SCALE GENOMIC DNA]</scope>
    <source>
        <strain evidence="1 2">JCM 15933</strain>
    </source>
</reference>
<evidence type="ECO:0000313" key="2">
    <source>
        <dbReference type="Proteomes" id="UP001501470"/>
    </source>
</evidence>
<dbReference type="EMBL" id="BAAAQD010000023">
    <property type="protein sequence ID" value="GAA1552474.1"/>
    <property type="molecule type" value="Genomic_DNA"/>
</dbReference>
<evidence type="ECO:0000313" key="1">
    <source>
        <dbReference type="EMBL" id="GAA1552474.1"/>
    </source>
</evidence>
<proteinExistence type="predicted"/>
<organism evidence="1 2">
    <name type="scientific">Dactylosporangium maewongense</name>
    <dbReference type="NCBI Taxonomy" id="634393"/>
    <lineage>
        <taxon>Bacteria</taxon>
        <taxon>Bacillati</taxon>
        <taxon>Actinomycetota</taxon>
        <taxon>Actinomycetes</taxon>
        <taxon>Micromonosporales</taxon>
        <taxon>Micromonosporaceae</taxon>
        <taxon>Dactylosporangium</taxon>
    </lineage>
</organism>
<protein>
    <submittedName>
        <fullName evidence="1">Uncharacterized protein</fullName>
    </submittedName>
</protein>
<name>A0ABN2C526_9ACTN</name>
<dbReference type="RefSeq" id="WP_344509773.1">
    <property type="nucleotide sequence ID" value="NZ_BAAAQD010000023.1"/>
</dbReference>
<sequence length="129" mass="14279">MLVEVSDAVRTPDGVSVVCRVPFGQARMRWCGDPSVSAGSFHVEWTINVNADWGRNSWFSAVAQPGLWMAAGVVVFRARLRGPAELADLEFGDSLVLLEFDGPVPAEAWNSWIELRVPSDQVEIYPYNL</sequence>
<keyword evidence="2" id="KW-1185">Reference proteome</keyword>
<accession>A0ABN2C526</accession>
<dbReference type="Proteomes" id="UP001501470">
    <property type="component" value="Unassembled WGS sequence"/>
</dbReference>
<comment type="caution">
    <text evidence="1">The sequence shown here is derived from an EMBL/GenBank/DDBJ whole genome shotgun (WGS) entry which is preliminary data.</text>
</comment>
<gene>
    <name evidence="1" type="ORF">GCM10009827_086490</name>
</gene>